<accession>A0AAU9WF29</accession>
<protein>
    <submittedName>
        <fullName evidence="2">Uncharacterized protein</fullName>
    </submittedName>
</protein>
<name>A0AAU9WF29_9CNID</name>
<reference evidence="2 3" key="1">
    <citation type="submission" date="2022-05" db="EMBL/GenBank/DDBJ databases">
        <authorList>
            <consortium name="Genoscope - CEA"/>
            <person name="William W."/>
        </authorList>
    </citation>
    <scope>NUCLEOTIDE SEQUENCE [LARGE SCALE GENOMIC DNA]</scope>
</reference>
<dbReference type="AlphaFoldDB" id="A0AAU9WF29"/>
<feature type="transmembrane region" description="Helical" evidence="1">
    <location>
        <begin position="49"/>
        <end position="69"/>
    </location>
</feature>
<organism evidence="2 3">
    <name type="scientific">Pocillopora meandrina</name>
    <dbReference type="NCBI Taxonomy" id="46732"/>
    <lineage>
        <taxon>Eukaryota</taxon>
        <taxon>Metazoa</taxon>
        <taxon>Cnidaria</taxon>
        <taxon>Anthozoa</taxon>
        <taxon>Hexacorallia</taxon>
        <taxon>Scleractinia</taxon>
        <taxon>Astrocoeniina</taxon>
        <taxon>Pocilloporidae</taxon>
        <taxon>Pocillopora</taxon>
    </lineage>
</organism>
<proteinExistence type="predicted"/>
<evidence type="ECO:0000256" key="1">
    <source>
        <dbReference type="SAM" id="Phobius"/>
    </source>
</evidence>
<gene>
    <name evidence="2" type="ORF">PMEA_00004540</name>
</gene>
<evidence type="ECO:0000313" key="2">
    <source>
        <dbReference type="EMBL" id="CAH3112525.1"/>
    </source>
</evidence>
<dbReference type="EMBL" id="CALNXJ010000013">
    <property type="protein sequence ID" value="CAH3112525.1"/>
    <property type="molecule type" value="Genomic_DNA"/>
</dbReference>
<evidence type="ECO:0000313" key="3">
    <source>
        <dbReference type="Proteomes" id="UP001159428"/>
    </source>
</evidence>
<feature type="non-terminal residue" evidence="2">
    <location>
        <position position="1"/>
    </location>
</feature>
<sequence>YDFSIISENSFDKLMGKFQISLQHHYENSDAVPLCDPGLMKEFADKSALIAQILILICLFNVILQSILWEDPRLSEEHHVLQEKRTIVLLHIIAY</sequence>
<dbReference type="Proteomes" id="UP001159428">
    <property type="component" value="Unassembled WGS sequence"/>
</dbReference>
<feature type="non-terminal residue" evidence="2">
    <location>
        <position position="95"/>
    </location>
</feature>
<comment type="caution">
    <text evidence="2">The sequence shown here is derived from an EMBL/GenBank/DDBJ whole genome shotgun (WGS) entry which is preliminary data.</text>
</comment>
<keyword evidence="1" id="KW-0472">Membrane</keyword>
<keyword evidence="1" id="KW-0812">Transmembrane</keyword>
<keyword evidence="1" id="KW-1133">Transmembrane helix</keyword>
<keyword evidence="3" id="KW-1185">Reference proteome</keyword>